<feature type="transmembrane region" description="Helical" evidence="1">
    <location>
        <begin position="76"/>
        <end position="96"/>
    </location>
</feature>
<dbReference type="EMBL" id="JAAXPO010000005">
    <property type="protein sequence ID" value="NKZ18714.1"/>
    <property type="molecule type" value="Genomic_DNA"/>
</dbReference>
<organism evidence="2 3">
    <name type="scientific">Leuconostoc holzapfelii</name>
    <dbReference type="NCBI Taxonomy" id="434464"/>
    <lineage>
        <taxon>Bacteria</taxon>
        <taxon>Bacillati</taxon>
        <taxon>Bacillota</taxon>
        <taxon>Bacilli</taxon>
        <taxon>Lactobacillales</taxon>
        <taxon>Lactobacillaceae</taxon>
        <taxon>Leuconostoc</taxon>
    </lineage>
</organism>
<keyword evidence="1" id="KW-0812">Transmembrane</keyword>
<feature type="transmembrane region" description="Helical" evidence="1">
    <location>
        <begin position="498"/>
        <end position="518"/>
    </location>
</feature>
<evidence type="ECO:0008006" key="4">
    <source>
        <dbReference type="Google" id="ProtNLM"/>
    </source>
</evidence>
<sequence length="527" mass="61390">MIIKTKKVIAGVLTLIALLILFCVLFSGNYVNGNATFNNHFEAYSFIKYSGLAFILVGISAMTIKLSFRHEKIIKLLLWMLIIFMAIIALIIQPYAPVYDSMNVNEQVFELVQNYPNPHWSTYFSVFPNNVPITIFLFWIDFLFKYFLKSMNDLLLLNAIVGQVLMLLSLHSLSKIAEKIYGYNARNVLLVFCLFTPTYLMQFTQIGYSDTFSLPFLIIGIKYLINVFYNSNEDSPKITDIKSINWGLCKNIFCSGLYLSIALFLRPNVIVALLGVFVVLGTFFWKQWRRIAFLCVVVLFFSFGAQRVSEFTQEKTNYYQLSINQDNQMPTESWLLTAYYLGGRSGNEINQITDKYVSFSQRKAYIQKELFKKIKALGVLGIIMTWRDKANILFGIKSDFGMQYFSSFRNASDKKRQNWYEATYRFLTPKMIHITMTATLTSLFSFILIPFLLHKNRRQTTLFSSTSFQKKTILLLILSIFDSLSLFYILLWEVQEHYIYMMLPFLLLLGAVTWTLILENFIKRQRK</sequence>
<keyword evidence="1" id="KW-0472">Membrane</keyword>
<feature type="transmembrane region" description="Helical" evidence="1">
    <location>
        <begin position="473"/>
        <end position="492"/>
    </location>
</feature>
<keyword evidence="1" id="KW-1133">Transmembrane helix</keyword>
<reference evidence="2 3" key="1">
    <citation type="submission" date="2020-04" db="EMBL/GenBank/DDBJ databases">
        <title>MicrobeNet Type strains.</title>
        <authorList>
            <person name="Nicholson A.C."/>
        </authorList>
    </citation>
    <scope>NUCLEOTIDE SEQUENCE [LARGE SCALE GENOMIC DNA]</scope>
    <source>
        <strain evidence="2 3">CCUG 54536</strain>
    </source>
</reference>
<proteinExistence type="predicted"/>
<feature type="transmembrane region" description="Helical" evidence="1">
    <location>
        <begin position="291"/>
        <end position="309"/>
    </location>
</feature>
<dbReference type="AlphaFoldDB" id="A0A846ZF24"/>
<dbReference type="RefSeq" id="WP_168677092.1">
    <property type="nucleotide sequence ID" value="NZ_BPKV01000019.1"/>
</dbReference>
<evidence type="ECO:0000313" key="3">
    <source>
        <dbReference type="Proteomes" id="UP000590460"/>
    </source>
</evidence>
<evidence type="ECO:0000256" key="1">
    <source>
        <dbReference type="SAM" id="Phobius"/>
    </source>
</evidence>
<feature type="transmembrane region" description="Helical" evidence="1">
    <location>
        <begin position="180"/>
        <end position="200"/>
    </location>
</feature>
<dbReference type="Proteomes" id="UP000590460">
    <property type="component" value="Unassembled WGS sequence"/>
</dbReference>
<gene>
    <name evidence="2" type="ORF">HF966_05935</name>
</gene>
<feature type="transmembrane region" description="Helical" evidence="1">
    <location>
        <begin position="43"/>
        <end position="64"/>
    </location>
</feature>
<comment type="caution">
    <text evidence="2">The sequence shown here is derived from an EMBL/GenBank/DDBJ whole genome shotgun (WGS) entry which is preliminary data.</text>
</comment>
<feature type="transmembrane region" description="Helical" evidence="1">
    <location>
        <begin position="155"/>
        <end position="174"/>
    </location>
</feature>
<accession>A0A846ZF24</accession>
<protein>
    <recommendedName>
        <fullName evidence="4">Glycosyltransferase RgtA/B/C/D-like domain-containing protein</fullName>
    </recommendedName>
</protein>
<name>A0A846ZF24_9LACO</name>
<feature type="transmembrane region" description="Helical" evidence="1">
    <location>
        <begin position="257"/>
        <end position="284"/>
    </location>
</feature>
<evidence type="ECO:0000313" key="2">
    <source>
        <dbReference type="EMBL" id="NKZ18714.1"/>
    </source>
</evidence>
<feature type="transmembrane region" description="Helical" evidence="1">
    <location>
        <begin position="431"/>
        <end position="453"/>
    </location>
</feature>